<keyword evidence="3" id="KW-1185">Reference proteome</keyword>
<keyword evidence="1" id="KW-0732">Signal</keyword>
<evidence type="ECO:0000313" key="2">
    <source>
        <dbReference type="EMBL" id="MBD2738806.1"/>
    </source>
</evidence>
<proteinExistence type="predicted"/>
<evidence type="ECO:0000256" key="1">
    <source>
        <dbReference type="SAM" id="SignalP"/>
    </source>
</evidence>
<gene>
    <name evidence="2" type="ORF">H6H03_33890</name>
</gene>
<protein>
    <submittedName>
        <fullName evidence="2">Uncharacterized protein</fullName>
    </submittedName>
</protein>
<evidence type="ECO:0000313" key="3">
    <source>
        <dbReference type="Proteomes" id="UP000637383"/>
    </source>
</evidence>
<accession>A0ABR8KJ37</accession>
<sequence>MKFSILIDSLLVVTSITLMPGISTAQTVATNANQAIVSNLNKLPNDYSSISHLEPFDLVAYAYQGGLLQHGIPSGGTLVFKTLNSNILAKDLVVAAVNAKKLQPQLLDDQNYINAVSSELIALPDYAAAD</sequence>
<feature type="chain" id="PRO_5046425809" evidence="1">
    <location>
        <begin position="26"/>
        <end position="130"/>
    </location>
</feature>
<organism evidence="2 3">
    <name type="scientific">Nostoc paludosum FACHB-159</name>
    <dbReference type="NCBI Taxonomy" id="2692908"/>
    <lineage>
        <taxon>Bacteria</taxon>
        <taxon>Bacillati</taxon>
        <taxon>Cyanobacteriota</taxon>
        <taxon>Cyanophyceae</taxon>
        <taxon>Nostocales</taxon>
        <taxon>Nostocaceae</taxon>
        <taxon>Nostoc</taxon>
    </lineage>
</organism>
<dbReference type="EMBL" id="JACJTU010000059">
    <property type="protein sequence ID" value="MBD2738806.1"/>
    <property type="molecule type" value="Genomic_DNA"/>
</dbReference>
<comment type="caution">
    <text evidence="2">The sequence shown here is derived from an EMBL/GenBank/DDBJ whole genome shotgun (WGS) entry which is preliminary data.</text>
</comment>
<dbReference type="Proteomes" id="UP000637383">
    <property type="component" value="Unassembled WGS sequence"/>
</dbReference>
<feature type="signal peptide" evidence="1">
    <location>
        <begin position="1"/>
        <end position="25"/>
    </location>
</feature>
<name>A0ABR8KJ37_9NOSO</name>
<reference evidence="2 3" key="1">
    <citation type="journal article" date="2020" name="ISME J.">
        <title>Comparative genomics reveals insights into cyanobacterial evolution and habitat adaptation.</title>
        <authorList>
            <person name="Chen M.Y."/>
            <person name="Teng W.K."/>
            <person name="Zhao L."/>
            <person name="Hu C.X."/>
            <person name="Zhou Y.K."/>
            <person name="Han B.P."/>
            <person name="Song L.R."/>
            <person name="Shu W.S."/>
        </authorList>
    </citation>
    <scope>NUCLEOTIDE SEQUENCE [LARGE SCALE GENOMIC DNA]</scope>
    <source>
        <strain evidence="2 3">FACHB-159</strain>
    </source>
</reference>